<dbReference type="EMBL" id="KI392094">
    <property type="protein sequence ID" value="ERN18490.1"/>
    <property type="molecule type" value="Genomic_DNA"/>
</dbReference>
<sequence length="208" mass="22525">MRPSHGLLSHPPSSSSLLDAPFSLLSISWLQHHPSSLTVAPTIKQPPSLPNSPPPLFFPSLVSSIPAISLLFSLSRPLISHHHFATLIFFSLNSQPASSHSHHLAVTINHHATVTVPSSSHHSIATTLLLQHQPITPLFPLCHPSSKPGPSPSLHFPPPPLMSTSLTTSLLCNHQLFPKPLLPFTAATIFHTSPPISSSHLRLSFYFT</sequence>
<organism evidence="1 2">
    <name type="scientific">Amborella trichopoda</name>
    <dbReference type="NCBI Taxonomy" id="13333"/>
    <lineage>
        <taxon>Eukaryota</taxon>
        <taxon>Viridiplantae</taxon>
        <taxon>Streptophyta</taxon>
        <taxon>Embryophyta</taxon>
        <taxon>Tracheophyta</taxon>
        <taxon>Spermatophyta</taxon>
        <taxon>Magnoliopsida</taxon>
        <taxon>Amborellales</taxon>
        <taxon>Amborellaceae</taxon>
        <taxon>Amborella</taxon>
    </lineage>
</organism>
<dbReference type="Proteomes" id="UP000017836">
    <property type="component" value="Unassembled WGS sequence"/>
</dbReference>
<evidence type="ECO:0000313" key="1">
    <source>
        <dbReference type="EMBL" id="ERN18490.1"/>
    </source>
</evidence>
<proteinExistence type="predicted"/>
<dbReference type="AlphaFoldDB" id="U5D8D7"/>
<dbReference type="Gramene" id="ERN18490">
    <property type="protein sequence ID" value="ERN18490"/>
    <property type="gene ID" value="AMTR_s00192p00020130"/>
</dbReference>
<accession>U5D8D7</accession>
<dbReference type="HOGENOM" id="CLU_1322500_0_0_1"/>
<keyword evidence="2" id="KW-1185">Reference proteome</keyword>
<gene>
    <name evidence="1" type="ORF">AMTR_s00192p00020130</name>
</gene>
<protein>
    <submittedName>
        <fullName evidence="1">Uncharacterized protein</fullName>
    </submittedName>
</protein>
<evidence type="ECO:0000313" key="2">
    <source>
        <dbReference type="Proteomes" id="UP000017836"/>
    </source>
</evidence>
<name>U5D8D7_AMBTC</name>
<reference evidence="2" key="1">
    <citation type="journal article" date="2013" name="Science">
        <title>The Amborella genome and the evolution of flowering plants.</title>
        <authorList>
            <consortium name="Amborella Genome Project"/>
        </authorList>
    </citation>
    <scope>NUCLEOTIDE SEQUENCE [LARGE SCALE GENOMIC DNA]</scope>
</reference>